<keyword evidence="2" id="KW-1185">Reference proteome</keyword>
<proteinExistence type="predicted"/>
<name>A0ABQ4X9R6_9ASTR</name>
<organism evidence="1 2">
    <name type="scientific">Tanacetum coccineum</name>
    <dbReference type="NCBI Taxonomy" id="301880"/>
    <lineage>
        <taxon>Eukaryota</taxon>
        <taxon>Viridiplantae</taxon>
        <taxon>Streptophyta</taxon>
        <taxon>Embryophyta</taxon>
        <taxon>Tracheophyta</taxon>
        <taxon>Spermatophyta</taxon>
        <taxon>Magnoliopsida</taxon>
        <taxon>eudicotyledons</taxon>
        <taxon>Gunneridae</taxon>
        <taxon>Pentapetalae</taxon>
        <taxon>asterids</taxon>
        <taxon>campanulids</taxon>
        <taxon>Asterales</taxon>
        <taxon>Asteraceae</taxon>
        <taxon>Asteroideae</taxon>
        <taxon>Anthemideae</taxon>
        <taxon>Anthemidinae</taxon>
        <taxon>Tanacetum</taxon>
    </lineage>
</organism>
<accession>A0ABQ4X9R6</accession>
<reference evidence="1" key="1">
    <citation type="journal article" date="2022" name="Int. J. Mol. Sci.">
        <title>Draft Genome of Tanacetum Coccineum: Genomic Comparison of Closely Related Tanacetum-Family Plants.</title>
        <authorList>
            <person name="Yamashiro T."/>
            <person name="Shiraishi A."/>
            <person name="Nakayama K."/>
            <person name="Satake H."/>
        </authorList>
    </citation>
    <scope>NUCLEOTIDE SEQUENCE</scope>
</reference>
<comment type="caution">
    <text evidence="1">The sequence shown here is derived from an EMBL/GenBank/DDBJ whole genome shotgun (WGS) entry which is preliminary data.</text>
</comment>
<sequence length="83" mass="9365">MPQRLTKGIIYSRSLHLAACASLETISAIENALGKEKIPAFGFFCLLWRQSQPSKMFWEWGGRYGATYKVVTGFGAGKKTFWE</sequence>
<dbReference type="Proteomes" id="UP001151760">
    <property type="component" value="Unassembled WGS sequence"/>
</dbReference>
<gene>
    <name evidence="1" type="ORF">Tco_0656354</name>
</gene>
<evidence type="ECO:0000313" key="1">
    <source>
        <dbReference type="EMBL" id="GJS61570.1"/>
    </source>
</evidence>
<protein>
    <submittedName>
        <fullName evidence="1">Uncharacterized protein</fullName>
    </submittedName>
</protein>
<dbReference type="EMBL" id="BQNB010009300">
    <property type="protein sequence ID" value="GJS61570.1"/>
    <property type="molecule type" value="Genomic_DNA"/>
</dbReference>
<evidence type="ECO:0000313" key="2">
    <source>
        <dbReference type="Proteomes" id="UP001151760"/>
    </source>
</evidence>
<reference evidence="1" key="2">
    <citation type="submission" date="2022-01" db="EMBL/GenBank/DDBJ databases">
        <authorList>
            <person name="Yamashiro T."/>
            <person name="Shiraishi A."/>
            <person name="Satake H."/>
            <person name="Nakayama K."/>
        </authorList>
    </citation>
    <scope>NUCLEOTIDE SEQUENCE</scope>
</reference>